<dbReference type="InterPro" id="IPR007577">
    <property type="entry name" value="GlycoTrfase_DXD_sugar-bd_CS"/>
</dbReference>
<evidence type="ECO:0000256" key="1">
    <source>
        <dbReference type="SAM" id="Phobius"/>
    </source>
</evidence>
<keyword evidence="3" id="KW-1185">Reference proteome</keyword>
<comment type="caution">
    <text evidence="2">The sequence shown here is derived from an EMBL/GenBank/DDBJ whole genome shotgun (WGS) entry which is preliminary data.</text>
</comment>
<keyword evidence="1" id="KW-1133">Transmembrane helix</keyword>
<sequence length="630" mass="73467">MALNVISRLIWNKLRKWRQYKGLTLFMGTIVLLFVLLNMHNSLMGSSPDGGTVERETGLHRPRISYGNAVNFLEDECEMCDLPFAVDRDTLATDPLKRHLQENKMALYRHYNGHQPWPELTLDLDKPGQVPGTVHYLWCKEAHLGFHHYLGILSAIRHLQPLKIVVHFHQLPLLDHDMYYTWFLELKQSFPGLVLRPLSSDAPKCWSRDMLLHALSFLEQDGGVLLGSNVIISRLPRDIHKRTFWFAFSPPPVDTNHTDFTRGVVIARDGFDEQKKLDYAQTILQTKPACVTPEQFDAHEPDSASNAHCVHFNDKPDIYPVGIMYTNSSFGQLARWLFYGTRSPMHPKTELGDPIPRITHLIWFSPSSEPYQMEFYQFLTVLSALYVGGFYHAYIHGNAGFRGPWWSRLEKENVTFVFMDMPEMVYQQRVLIPSHQSDVTRYAILHKYGGAYQDFEAMWTSRVPDWLLAYPCVATSDWVAYGDFPDGINPGVLMAKRHAPWLRYNLAAHRFYIEENFVWNAVLMSYRTYERHPDQLLYYRHLQVMCDYGICHPSWEPGFRRDIDDRRPTKPFDWRKDTLVVHVTRPDPEMSFTSPETLKTGKDIYAEIGRNILMQSKRLHLLNRRGQLFE</sequence>
<proteinExistence type="predicted"/>
<dbReference type="SUPFAM" id="SSF53448">
    <property type="entry name" value="Nucleotide-diphospho-sugar transferases"/>
    <property type="match status" value="1"/>
</dbReference>
<evidence type="ECO:0000313" key="2">
    <source>
        <dbReference type="EMBL" id="KAK7092376.1"/>
    </source>
</evidence>
<accession>A0AAN9ASZ4</accession>
<gene>
    <name evidence="2" type="ORF">V1264_008128</name>
</gene>
<evidence type="ECO:0000313" key="3">
    <source>
        <dbReference type="Proteomes" id="UP001374579"/>
    </source>
</evidence>
<dbReference type="AlphaFoldDB" id="A0AAN9ASZ4"/>
<keyword evidence="1" id="KW-0472">Membrane</keyword>
<dbReference type="PANTHER" id="PTHR46830">
    <property type="entry name" value="TRANSFERASE, PUTATIVE-RELATED"/>
    <property type="match status" value="1"/>
</dbReference>
<dbReference type="Gene3D" id="3.90.550.20">
    <property type="match status" value="1"/>
</dbReference>
<dbReference type="Pfam" id="PF04488">
    <property type="entry name" value="Gly_transf_sug"/>
    <property type="match status" value="1"/>
</dbReference>
<dbReference type="EMBL" id="JBAMIC010000021">
    <property type="protein sequence ID" value="KAK7092376.1"/>
    <property type="molecule type" value="Genomic_DNA"/>
</dbReference>
<organism evidence="2 3">
    <name type="scientific">Littorina saxatilis</name>
    <dbReference type="NCBI Taxonomy" id="31220"/>
    <lineage>
        <taxon>Eukaryota</taxon>
        <taxon>Metazoa</taxon>
        <taxon>Spiralia</taxon>
        <taxon>Lophotrochozoa</taxon>
        <taxon>Mollusca</taxon>
        <taxon>Gastropoda</taxon>
        <taxon>Caenogastropoda</taxon>
        <taxon>Littorinimorpha</taxon>
        <taxon>Littorinoidea</taxon>
        <taxon>Littorinidae</taxon>
        <taxon>Littorina</taxon>
    </lineage>
</organism>
<keyword evidence="1" id="KW-0812">Transmembrane</keyword>
<feature type="transmembrane region" description="Helical" evidence="1">
    <location>
        <begin position="20"/>
        <end position="39"/>
    </location>
</feature>
<dbReference type="InterPro" id="IPR029044">
    <property type="entry name" value="Nucleotide-diphossugar_trans"/>
</dbReference>
<name>A0AAN9ASZ4_9CAEN</name>
<protein>
    <submittedName>
        <fullName evidence="2">Uncharacterized protein</fullName>
    </submittedName>
</protein>
<dbReference type="PANTHER" id="PTHR46830:SF1">
    <property type="entry name" value="ALPHA-1,4-N-ACETYLGLUCOSAMINYLTRANSFERASE"/>
    <property type="match status" value="1"/>
</dbReference>
<dbReference type="Proteomes" id="UP001374579">
    <property type="component" value="Unassembled WGS sequence"/>
</dbReference>
<reference evidence="2 3" key="1">
    <citation type="submission" date="2024-02" db="EMBL/GenBank/DDBJ databases">
        <title>Chromosome-scale genome assembly of the rough periwinkle Littorina saxatilis.</title>
        <authorList>
            <person name="De Jode A."/>
            <person name="Faria R."/>
            <person name="Formenti G."/>
            <person name="Sims Y."/>
            <person name="Smith T.P."/>
            <person name="Tracey A."/>
            <person name="Wood J.M.D."/>
            <person name="Zagrodzka Z.B."/>
            <person name="Johannesson K."/>
            <person name="Butlin R.K."/>
            <person name="Leder E.H."/>
        </authorList>
    </citation>
    <scope>NUCLEOTIDE SEQUENCE [LARGE SCALE GENOMIC DNA]</scope>
    <source>
        <strain evidence="2">Snail1</strain>
        <tissue evidence="2">Muscle</tissue>
    </source>
</reference>